<dbReference type="PANTHER" id="PTHR30204">
    <property type="entry name" value="REDOX-CYCLING DRUG-SENSING TRANSCRIPTIONAL ACTIVATOR SOXR"/>
    <property type="match status" value="1"/>
</dbReference>
<dbReference type="SMART" id="SM00422">
    <property type="entry name" value="HTH_MERR"/>
    <property type="match status" value="1"/>
</dbReference>
<organism evidence="7 8">
    <name type="scientific">Brevibacillus reuszeri</name>
    <dbReference type="NCBI Taxonomy" id="54915"/>
    <lineage>
        <taxon>Bacteria</taxon>
        <taxon>Bacillati</taxon>
        <taxon>Bacillota</taxon>
        <taxon>Bacilli</taxon>
        <taxon>Bacillales</taxon>
        <taxon>Paenibacillaceae</taxon>
        <taxon>Brevibacillus</taxon>
    </lineage>
</organism>
<keyword evidence="9" id="KW-1185">Reference proteome</keyword>
<evidence type="ECO:0000259" key="5">
    <source>
        <dbReference type="PROSITE" id="PS50937"/>
    </source>
</evidence>
<gene>
    <name evidence="7" type="ORF">ADS79_17430</name>
    <name evidence="6" type="ORF">BRE01_35780</name>
</gene>
<evidence type="ECO:0000313" key="7">
    <source>
        <dbReference type="EMBL" id="KNB70666.1"/>
    </source>
</evidence>
<evidence type="ECO:0000313" key="9">
    <source>
        <dbReference type="Proteomes" id="UP000319578"/>
    </source>
</evidence>
<dbReference type="Gene3D" id="1.10.1660.10">
    <property type="match status" value="1"/>
</dbReference>
<evidence type="ECO:0000256" key="1">
    <source>
        <dbReference type="ARBA" id="ARBA00022491"/>
    </source>
</evidence>
<evidence type="ECO:0000256" key="3">
    <source>
        <dbReference type="ARBA" id="ARBA00023125"/>
    </source>
</evidence>
<comment type="caution">
    <text evidence="7">The sequence shown here is derived from an EMBL/GenBank/DDBJ whole genome shotgun (WGS) entry which is preliminary data.</text>
</comment>
<dbReference type="Proteomes" id="UP000319578">
    <property type="component" value="Unassembled WGS sequence"/>
</dbReference>
<dbReference type="GO" id="GO:0003700">
    <property type="term" value="F:DNA-binding transcription factor activity"/>
    <property type="evidence" value="ECO:0007669"/>
    <property type="project" value="InterPro"/>
</dbReference>
<keyword evidence="2" id="KW-0805">Transcription regulation</keyword>
<evidence type="ECO:0000256" key="2">
    <source>
        <dbReference type="ARBA" id="ARBA00023015"/>
    </source>
</evidence>
<dbReference type="EMBL" id="LGIQ01000009">
    <property type="protein sequence ID" value="KNB70666.1"/>
    <property type="molecule type" value="Genomic_DNA"/>
</dbReference>
<dbReference type="Pfam" id="PF13411">
    <property type="entry name" value="MerR_1"/>
    <property type="match status" value="1"/>
</dbReference>
<dbReference type="EMBL" id="BJON01000014">
    <property type="protein sequence ID" value="GED69876.1"/>
    <property type="molecule type" value="Genomic_DNA"/>
</dbReference>
<dbReference type="PATRIC" id="fig|54915.3.peg.2556"/>
<keyword evidence="4" id="KW-0804">Transcription</keyword>
<dbReference type="RefSeq" id="WP_049739676.1">
    <property type="nucleotide sequence ID" value="NZ_BJON01000014.1"/>
</dbReference>
<dbReference type="SUPFAM" id="SSF46955">
    <property type="entry name" value="Putative DNA-binding domain"/>
    <property type="match status" value="1"/>
</dbReference>
<dbReference type="OrthoDB" id="9773308at2"/>
<dbReference type="PRINTS" id="PR00040">
    <property type="entry name" value="HTHMERR"/>
</dbReference>
<dbReference type="InterPro" id="IPR047057">
    <property type="entry name" value="MerR_fam"/>
</dbReference>
<evidence type="ECO:0000313" key="6">
    <source>
        <dbReference type="EMBL" id="GED69876.1"/>
    </source>
</evidence>
<dbReference type="GO" id="GO:0003677">
    <property type="term" value="F:DNA binding"/>
    <property type="evidence" value="ECO:0007669"/>
    <property type="project" value="UniProtKB-KW"/>
</dbReference>
<accession>A0A0K9YPR3</accession>
<dbReference type="Proteomes" id="UP000036834">
    <property type="component" value="Unassembled WGS sequence"/>
</dbReference>
<protein>
    <submittedName>
        <fullName evidence="7">Transcriptional regulator</fullName>
    </submittedName>
</protein>
<proteinExistence type="predicted"/>
<feature type="domain" description="HTH merR-type" evidence="5">
    <location>
        <begin position="4"/>
        <end position="73"/>
    </location>
</feature>
<dbReference type="PROSITE" id="PS50937">
    <property type="entry name" value="HTH_MERR_2"/>
    <property type="match status" value="1"/>
</dbReference>
<name>A0A0K9YPR3_9BACL</name>
<keyword evidence="1" id="KW-0678">Repressor</keyword>
<keyword evidence="3" id="KW-0238">DNA-binding</keyword>
<dbReference type="PANTHER" id="PTHR30204:SF69">
    <property type="entry name" value="MERR-FAMILY TRANSCRIPTIONAL REGULATOR"/>
    <property type="match status" value="1"/>
</dbReference>
<sequence>MKSEITISELAKLMNVSVHQIRYFEEKGVLLPAYVDNNQYRMYSMDQVYQLAHILLLRRLGVSVQSIKECMTSFSADQYEQLLKRSLVEINDELLRLQELQQFINKILYEQQNFTVHPYHYQVKWRAESYLAPWLEMDAQTQLHAKLLADRAKYIPNLFESDIYFIENETSTITLYTETQAPGDYSIPSGNYLTTQKLVQDDAELAQAIEQFYAYAATQSYVLQGPVILIERSYLSLFSQNELHYELQALIEPTPNSERDRCRLNGITAPT</sequence>
<evidence type="ECO:0000256" key="4">
    <source>
        <dbReference type="ARBA" id="ARBA00023163"/>
    </source>
</evidence>
<dbReference type="InterPro" id="IPR000551">
    <property type="entry name" value="MerR-type_HTH_dom"/>
</dbReference>
<reference evidence="8" key="1">
    <citation type="submission" date="2015-07" db="EMBL/GenBank/DDBJ databases">
        <title>Genome sequencing project for genomic taxonomy and phylogenomics of Bacillus-like bacteria.</title>
        <authorList>
            <person name="Liu B."/>
            <person name="Wang J."/>
            <person name="Zhu Y."/>
            <person name="Liu G."/>
            <person name="Chen Q."/>
            <person name="Chen Z."/>
            <person name="Lan J."/>
            <person name="Che J."/>
            <person name="Ge C."/>
            <person name="Shi H."/>
            <person name="Pan Z."/>
            <person name="Liu X."/>
        </authorList>
    </citation>
    <scope>NUCLEOTIDE SEQUENCE [LARGE SCALE GENOMIC DNA]</scope>
    <source>
        <strain evidence="8">DSM 9887</strain>
    </source>
</reference>
<reference evidence="7" key="2">
    <citation type="submission" date="2015-07" db="EMBL/GenBank/DDBJ databases">
        <title>MeaNS - Measles Nucleotide Surveillance Program.</title>
        <authorList>
            <person name="Tran T."/>
            <person name="Druce J."/>
        </authorList>
    </citation>
    <scope>NUCLEOTIDE SEQUENCE</scope>
    <source>
        <strain evidence="7">DSM 9887</strain>
    </source>
</reference>
<evidence type="ECO:0000313" key="8">
    <source>
        <dbReference type="Proteomes" id="UP000036834"/>
    </source>
</evidence>
<dbReference type="STRING" id="54915.ADS79_17430"/>
<reference evidence="6 9" key="3">
    <citation type="submission" date="2019-06" db="EMBL/GenBank/DDBJ databases">
        <title>Whole genome shotgun sequence of Brevibacillus reuszeri NBRC 15719.</title>
        <authorList>
            <person name="Hosoyama A."/>
            <person name="Uohara A."/>
            <person name="Ohji S."/>
            <person name="Ichikawa N."/>
        </authorList>
    </citation>
    <scope>NUCLEOTIDE SEQUENCE [LARGE SCALE GENOMIC DNA]</scope>
    <source>
        <strain evidence="6 9">NBRC 15719</strain>
    </source>
</reference>
<dbReference type="InterPro" id="IPR009061">
    <property type="entry name" value="DNA-bd_dom_put_sf"/>
</dbReference>
<dbReference type="AlphaFoldDB" id="A0A0K9YPR3"/>